<dbReference type="InterPro" id="IPR043502">
    <property type="entry name" value="DNA/RNA_pol_sf"/>
</dbReference>
<keyword evidence="6" id="KW-0695">RNA-directed DNA polymerase</keyword>
<keyword evidence="9" id="KW-1185">Reference proteome</keyword>
<proteinExistence type="predicted"/>
<dbReference type="SUPFAM" id="SSF56672">
    <property type="entry name" value="DNA/RNA polymerases"/>
    <property type="match status" value="1"/>
</dbReference>
<dbReference type="GO" id="GO:0016787">
    <property type="term" value="F:hydrolase activity"/>
    <property type="evidence" value="ECO:0007669"/>
    <property type="project" value="UniProtKB-KW"/>
</dbReference>
<evidence type="ECO:0000256" key="2">
    <source>
        <dbReference type="ARBA" id="ARBA00022695"/>
    </source>
</evidence>
<reference evidence="9" key="1">
    <citation type="journal article" date="2019" name="Plant Biotechnol. J.">
        <title>Genome sequencing of the Australian wild diploid species Gossypium australe highlights disease resistance and delayed gland morphogenesis.</title>
        <authorList>
            <person name="Cai Y."/>
            <person name="Cai X."/>
            <person name="Wang Q."/>
            <person name="Wang P."/>
            <person name="Zhang Y."/>
            <person name="Cai C."/>
            <person name="Xu Y."/>
            <person name="Wang K."/>
            <person name="Zhou Z."/>
            <person name="Wang C."/>
            <person name="Geng S."/>
            <person name="Li B."/>
            <person name="Dong Q."/>
            <person name="Hou Y."/>
            <person name="Wang H."/>
            <person name="Ai P."/>
            <person name="Liu Z."/>
            <person name="Yi F."/>
            <person name="Sun M."/>
            <person name="An G."/>
            <person name="Cheng J."/>
            <person name="Zhang Y."/>
            <person name="Shi Q."/>
            <person name="Xie Y."/>
            <person name="Shi X."/>
            <person name="Chang Y."/>
            <person name="Huang F."/>
            <person name="Chen Y."/>
            <person name="Hong S."/>
            <person name="Mi L."/>
            <person name="Sun Q."/>
            <person name="Zhang L."/>
            <person name="Zhou B."/>
            <person name="Peng R."/>
            <person name="Zhang X."/>
            <person name="Liu F."/>
        </authorList>
    </citation>
    <scope>NUCLEOTIDE SEQUENCE [LARGE SCALE GENOMIC DNA]</scope>
    <source>
        <strain evidence="9">cv. PA1801</strain>
    </source>
</reference>
<evidence type="ECO:0000259" key="7">
    <source>
        <dbReference type="Pfam" id="PF17917"/>
    </source>
</evidence>
<name>A0A5B6VPE2_9ROSI</name>
<comment type="caution">
    <text evidence="8">The sequence shown here is derived from an EMBL/GenBank/DDBJ whole genome shotgun (WGS) entry which is preliminary data.</text>
</comment>
<gene>
    <name evidence="8" type="ORF">EPI10_016576</name>
</gene>
<dbReference type="GO" id="GO:0004519">
    <property type="term" value="F:endonuclease activity"/>
    <property type="evidence" value="ECO:0007669"/>
    <property type="project" value="UniProtKB-KW"/>
</dbReference>
<accession>A0A5B6VPE2</accession>
<evidence type="ECO:0000313" key="9">
    <source>
        <dbReference type="Proteomes" id="UP000325315"/>
    </source>
</evidence>
<keyword evidence="5" id="KW-0378">Hydrolase</keyword>
<dbReference type="InterPro" id="IPR053134">
    <property type="entry name" value="RNA-dir_DNA_polymerase"/>
</dbReference>
<sequence length="210" mass="24611">MKGAIMFTKIDIRSDVDVPKNVQNPLRILLVFSHAFRIDKCPGGIYGFDKLSFSASPRYMRLCIGYYQLKKFMMKNKYMLPRIDDLFDQLKGAIMFSKIDLRTDVGVPKPMFRTRYGLYKFLLMPFGLMNAPFKSMLTNATVLTQPEFGKEFLKTHEKNYPTHNLELDAVVFALKIWRHYLYGEKCHVYTNQKSLKYLMTQKELNLCQQG</sequence>
<dbReference type="EMBL" id="SMMG02000006">
    <property type="protein sequence ID" value="KAA3470904.1"/>
    <property type="molecule type" value="Genomic_DNA"/>
</dbReference>
<evidence type="ECO:0000256" key="4">
    <source>
        <dbReference type="ARBA" id="ARBA00022759"/>
    </source>
</evidence>
<evidence type="ECO:0000256" key="1">
    <source>
        <dbReference type="ARBA" id="ARBA00022679"/>
    </source>
</evidence>
<dbReference type="Gene3D" id="3.30.70.270">
    <property type="match status" value="1"/>
</dbReference>
<protein>
    <submittedName>
        <fullName evidence="8">Transposon Ty3-G Gag-Pol polyprotein</fullName>
    </submittedName>
</protein>
<keyword evidence="1" id="KW-0808">Transferase</keyword>
<dbReference type="OrthoDB" id="111931at2759"/>
<keyword evidence="4" id="KW-0255">Endonuclease</keyword>
<organism evidence="8 9">
    <name type="scientific">Gossypium australe</name>
    <dbReference type="NCBI Taxonomy" id="47621"/>
    <lineage>
        <taxon>Eukaryota</taxon>
        <taxon>Viridiplantae</taxon>
        <taxon>Streptophyta</taxon>
        <taxon>Embryophyta</taxon>
        <taxon>Tracheophyta</taxon>
        <taxon>Spermatophyta</taxon>
        <taxon>Magnoliopsida</taxon>
        <taxon>eudicotyledons</taxon>
        <taxon>Gunneridae</taxon>
        <taxon>Pentapetalae</taxon>
        <taxon>rosids</taxon>
        <taxon>malvids</taxon>
        <taxon>Malvales</taxon>
        <taxon>Malvaceae</taxon>
        <taxon>Malvoideae</taxon>
        <taxon>Gossypium</taxon>
    </lineage>
</organism>
<evidence type="ECO:0000256" key="5">
    <source>
        <dbReference type="ARBA" id="ARBA00022801"/>
    </source>
</evidence>
<dbReference type="Pfam" id="PF17917">
    <property type="entry name" value="RT_RNaseH"/>
    <property type="match status" value="1"/>
</dbReference>
<dbReference type="GO" id="GO:0003964">
    <property type="term" value="F:RNA-directed DNA polymerase activity"/>
    <property type="evidence" value="ECO:0007669"/>
    <property type="project" value="UniProtKB-KW"/>
</dbReference>
<dbReference type="InterPro" id="IPR043128">
    <property type="entry name" value="Rev_trsase/Diguanyl_cyclase"/>
</dbReference>
<evidence type="ECO:0000256" key="6">
    <source>
        <dbReference type="ARBA" id="ARBA00022918"/>
    </source>
</evidence>
<feature type="domain" description="Reverse transcriptase RNase H-like" evidence="7">
    <location>
        <begin position="151"/>
        <end position="205"/>
    </location>
</feature>
<dbReference type="AlphaFoldDB" id="A0A5B6VPE2"/>
<dbReference type="InterPro" id="IPR041373">
    <property type="entry name" value="RT_RNaseH"/>
</dbReference>
<keyword evidence="3" id="KW-0540">Nuclease</keyword>
<dbReference type="Proteomes" id="UP000325315">
    <property type="component" value="Unassembled WGS sequence"/>
</dbReference>
<dbReference type="PANTHER" id="PTHR24559:SF444">
    <property type="entry name" value="REVERSE TRANSCRIPTASE DOMAIN-CONTAINING PROTEIN"/>
    <property type="match status" value="1"/>
</dbReference>
<dbReference type="Gene3D" id="3.10.10.10">
    <property type="entry name" value="HIV Type 1 Reverse Transcriptase, subunit A, domain 1"/>
    <property type="match status" value="1"/>
</dbReference>
<dbReference type="PANTHER" id="PTHR24559">
    <property type="entry name" value="TRANSPOSON TY3-I GAG-POL POLYPROTEIN"/>
    <property type="match status" value="1"/>
</dbReference>
<evidence type="ECO:0000313" key="8">
    <source>
        <dbReference type="EMBL" id="KAA3470904.1"/>
    </source>
</evidence>
<keyword evidence="2" id="KW-0548">Nucleotidyltransferase</keyword>
<evidence type="ECO:0000256" key="3">
    <source>
        <dbReference type="ARBA" id="ARBA00022722"/>
    </source>
</evidence>